<dbReference type="Gene3D" id="3.40.50.720">
    <property type="entry name" value="NAD(P)-binding Rossmann-like Domain"/>
    <property type="match status" value="1"/>
</dbReference>
<dbReference type="InterPro" id="IPR036291">
    <property type="entry name" value="NAD(P)-bd_dom_sf"/>
</dbReference>
<dbReference type="PANTHER" id="PTHR10491">
    <property type="entry name" value="DTDP-4-DEHYDRORHAMNOSE REDUCTASE"/>
    <property type="match status" value="1"/>
</dbReference>
<sequence>MKGKIVLFGASGRLGKELVKLYDFITPTRKEIDITEFDKVSSYLKRIRPSTVIHAAASVGAKECEEDKETAYKTNVVGTYNVAKACQKNNIKLVYLSTDTIFDGEKGNYKEDDIPNPINYYSL</sequence>
<accession>X1D7Q6</accession>
<feature type="non-terminal residue" evidence="2">
    <location>
        <position position="123"/>
    </location>
</feature>
<name>X1D7Q6_9ZZZZ</name>
<dbReference type="InterPro" id="IPR005913">
    <property type="entry name" value="dTDP_dehydrorham_reduct"/>
</dbReference>
<dbReference type="PANTHER" id="PTHR10491:SF4">
    <property type="entry name" value="METHIONINE ADENOSYLTRANSFERASE 2 SUBUNIT BETA"/>
    <property type="match status" value="1"/>
</dbReference>
<feature type="domain" description="RmlD-like substrate binding" evidence="1">
    <location>
        <begin position="4"/>
        <end position="122"/>
    </location>
</feature>
<dbReference type="InterPro" id="IPR029903">
    <property type="entry name" value="RmlD-like-bd"/>
</dbReference>
<dbReference type="EMBL" id="BART01024748">
    <property type="protein sequence ID" value="GAG92466.1"/>
    <property type="molecule type" value="Genomic_DNA"/>
</dbReference>
<dbReference type="AlphaFoldDB" id="X1D7Q6"/>
<comment type="caution">
    <text evidence="2">The sequence shown here is derived from an EMBL/GenBank/DDBJ whole genome shotgun (WGS) entry which is preliminary data.</text>
</comment>
<evidence type="ECO:0000259" key="1">
    <source>
        <dbReference type="Pfam" id="PF04321"/>
    </source>
</evidence>
<proteinExistence type="predicted"/>
<organism evidence="2">
    <name type="scientific">marine sediment metagenome</name>
    <dbReference type="NCBI Taxonomy" id="412755"/>
    <lineage>
        <taxon>unclassified sequences</taxon>
        <taxon>metagenomes</taxon>
        <taxon>ecological metagenomes</taxon>
    </lineage>
</organism>
<dbReference type="Pfam" id="PF04321">
    <property type="entry name" value="RmlD_sub_bind"/>
    <property type="match status" value="1"/>
</dbReference>
<evidence type="ECO:0000313" key="2">
    <source>
        <dbReference type="EMBL" id="GAG92466.1"/>
    </source>
</evidence>
<reference evidence="2" key="1">
    <citation type="journal article" date="2014" name="Front. Microbiol.">
        <title>High frequency of phylogenetically diverse reductive dehalogenase-homologous genes in deep subseafloor sedimentary metagenomes.</title>
        <authorList>
            <person name="Kawai M."/>
            <person name="Futagami T."/>
            <person name="Toyoda A."/>
            <person name="Takaki Y."/>
            <person name="Nishi S."/>
            <person name="Hori S."/>
            <person name="Arai W."/>
            <person name="Tsubouchi T."/>
            <person name="Morono Y."/>
            <person name="Uchiyama I."/>
            <person name="Ito T."/>
            <person name="Fujiyama A."/>
            <person name="Inagaki F."/>
            <person name="Takami H."/>
        </authorList>
    </citation>
    <scope>NUCLEOTIDE SEQUENCE</scope>
    <source>
        <strain evidence="2">Expedition CK06-06</strain>
    </source>
</reference>
<dbReference type="SUPFAM" id="SSF51735">
    <property type="entry name" value="NAD(P)-binding Rossmann-fold domains"/>
    <property type="match status" value="1"/>
</dbReference>
<gene>
    <name evidence="2" type="ORF">S01H4_44602</name>
</gene>
<protein>
    <recommendedName>
        <fullName evidence="1">RmlD-like substrate binding domain-containing protein</fullName>
    </recommendedName>
</protein>